<organism evidence="3 4">
    <name type="scientific">Brassica cretica</name>
    <name type="common">Mustard</name>
    <dbReference type="NCBI Taxonomy" id="69181"/>
    <lineage>
        <taxon>Eukaryota</taxon>
        <taxon>Viridiplantae</taxon>
        <taxon>Streptophyta</taxon>
        <taxon>Embryophyta</taxon>
        <taxon>Tracheophyta</taxon>
        <taxon>Spermatophyta</taxon>
        <taxon>Magnoliopsida</taxon>
        <taxon>eudicotyledons</taxon>
        <taxon>Gunneridae</taxon>
        <taxon>Pentapetalae</taxon>
        <taxon>rosids</taxon>
        <taxon>malvids</taxon>
        <taxon>Brassicales</taxon>
        <taxon>Brassicaceae</taxon>
        <taxon>Brassiceae</taxon>
        <taxon>Brassica</taxon>
    </lineage>
</organism>
<dbReference type="InterPro" id="IPR019734">
    <property type="entry name" value="TPR_rpt"/>
</dbReference>
<feature type="compositionally biased region" description="Polar residues" evidence="1">
    <location>
        <begin position="790"/>
        <end position="815"/>
    </location>
</feature>
<feature type="compositionally biased region" description="Polar residues" evidence="1">
    <location>
        <begin position="651"/>
        <end position="670"/>
    </location>
</feature>
<evidence type="ECO:0000313" key="4">
    <source>
        <dbReference type="Proteomes" id="UP000266723"/>
    </source>
</evidence>
<comment type="caution">
    <text evidence="3">The sequence shown here is derived from an EMBL/GenBank/DDBJ whole genome shotgun (WGS) entry which is preliminary data.</text>
</comment>
<dbReference type="Pfam" id="PF00515">
    <property type="entry name" value="TPR_1"/>
    <property type="match status" value="1"/>
</dbReference>
<dbReference type="InterPro" id="IPR036928">
    <property type="entry name" value="AS_sf"/>
</dbReference>
<feature type="compositionally biased region" description="Polar residues" evidence="1">
    <location>
        <begin position="713"/>
        <end position="730"/>
    </location>
</feature>
<evidence type="ECO:0000313" key="3">
    <source>
        <dbReference type="EMBL" id="KAF3563383.1"/>
    </source>
</evidence>
<dbReference type="Gene3D" id="1.25.40.10">
    <property type="entry name" value="Tetratricopeptide repeat domain"/>
    <property type="match status" value="1"/>
</dbReference>
<reference evidence="3 4" key="1">
    <citation type="journal article" date="2020" name="BMC Genomics">
        <title>Intraspecific diversification of the crop wild relative Brassica cretica Lam. using demographic model selection.</title>
        <authorList>
            <person name="Kioukis A."/>
            <person name="Michalopoulou V.A."/>
            <person name="Briers L."/>
            <person name="Pirintsos S."/>
            <person name="Studholme D.J."/>
            <person name="Pavlidis P."/>
            <person name="Sarris P.F."/>
        </authorList>
    </citation>
    <scope>NUCLEOTIDE SEQUENCE [LARGE SCALE GENOMIC DNA]</scope>
    <source>
        <strain evidence="4">cv. PFS-1207/04</strain>
    </source>
</reference>
<dbReference type="Proteomes" id="UP000266723">
    <property type="component" value="Unassembled WGS sequence"/>
</dbReference>
<evidence type="ECO:0000259" key="2">
    <source>
        <dbReference type="Pfam" id="PF01425"/>
    </source>
</evidence>
<dbReference type="EMBL" id="QGKV02000759">
    <property type="protein sequence ID" value="KAF3563383.1"/>
    <property type="molecule type" value="Genomic_DNA"/>
</dbReference>
<feature type="compositionally biased region" description="Basic residues" evidence="1">
    <location>
        <begin position="824"/>
        <end position="835"/>
    </location>
</feature>
<feature type="compositionally biased region" description="Basic and acidic residues" evidence="1">
    <location>
        <begin position="699"/>
        <end position="710"/>
    </location>
</feature>
<accession>A0ABQ7CUP4</accession>
<dbReference type="InterPro" id="IPR011990">
    <property type="entry name" value="TPR-like_helical_dom_sf"/>
</dbReference>
<dbReference type="Gene3D" id="3.90.1300.10">
    <property type="entry name" value="Amidase signature (AS) domain"/>
    <property type="match status" value="1"/>
</dbReference>
<dbReference type="PANTHER" id="PTHR46310">
    <property type="entry name" value="AMIDASE 1"/>
    <property type="match status" value="1"/>
</dbReference>
<evidence type="ECO:0000256" key="1">
    <source>
        <dbReference type="SAM" id="MobiDB-lite"/>
    </source>
</evidence>
<dbReference type="SUPFAM" id="SSF48452">
    <property type="entry name" value="TPR-like"/>
    <property type="match status" value="1"/>
</dbReference>
<dbReference type="SMART" id="SM00028">
    <property type="entry name" value="TPR"/>
    <property type="match status" value="2"/>
</dbReference>
<feature type="compositionally biased region" description="Basic and acidic residues" evidence="1">
    <location>
        <begin position="581"/>
        <end position="590"/>
    </location>
</feature>
<feature type="domain" description="Amidase" evidence="2">
    <location>
        <begin position="68"/>
        <end position="223"/>
    </location>
</feature>
<dbReference type="Pfam" id="PF01425">
    <property type="entry name" value="Amidase"/>
    <property type="match status" value="1"/>
</dbReference>
<feature type="compositionally biased region" description="Basic and acidic residues" evidence="1">
    <location>
        <begin position="550"/>
        <end position="574"/>
    </location>
</feature>
<protein>
    <recommendedName>
        <fullName evidence="2">Amidase domain-containing protein</fullName>
    </recommendedName>
</protein>
<proteinExistence type="predicted"/>
<gene>
    <name evidence="3" type="ORF">DY000_02019428</name>
</gene>
<dbReference type="SUPFAM" id="SSF75304">
    <property type="entry name" value="Amidase signature (AS) enzymes"/>
    <property type="match status" value="1"/>
</dbReference>
<dbReference type="InterPro" id="IPR023631">
    <property type="entry name" value="Amidase_dom"/>
</dbReference>
<dbReference type="PANTHER" id="PTHR46310:SF4">
    <property type="entry name" value="OUTER ENVELOPE PROTEIN 64, MITOCHONDRIAL"/>
    <property type="match status" value="1"/>
</dbReference>
<name>A0ABQ7CUP4_BRACR</name>
<sequence>MSKSLTFIQTNASNPKTWVVIGVTVAGIVILAETRKRRIKALREEHFGAFLDRFELLPFPPSPPPAAKQTLSGLTFSISDAFDIKDYITGFGSPQWKKTHEAAEKTAVVVTTLLRNGATCVAKTVMDEMGFGITGENKHYGTPINPLMPSNVPGGCSSGSAVSVAAELVDFALGIDTTGGVRIPASFCGVLGFRPSQGTVSSVGVLPNSQSLETVGWFARDPSVLCQVGHALLNLSAVTHKRQRSLIFADDLFDLSDVPKQKSVHVVRKAIENLSGYQAPKHMNVGQYVASNVPSLAEFCEKPGTSQDSASSLKALASVMLSIQSDVVTALKSRNENIKSLYRVKTETRATIQSLLKEDGILVIPTVADPPPKLNTKNKNAVNEFLDRNYALASIASMSGCCQVTVPLGKHGDSPISVSFLAYYGGDKFLLDTILEVYASLQDQADIAASLAPVTDSNGIEPSEVMKEKGNAAYKGRQWNKAVSCYTEAIKLNGANATYFCNRAAAYLELGRFQQAEEDCTEAILIDKKNVKAYLRRGTARESLIRYKESAAGEARAEVKATTENEAGSDHEDGNGAGRPNDCHESERKAPSNLGCTVRRELKSKQRQKTRQAQTMKTGMEREGPTIATSPRERRPQTLDARCLQLPRDPPNTNQSKESQARTGSPLDTNYNRRHEIATPSDDAVNRETRWVHTSRAANIEREHKSREPNWRPVTNQKNYSTLNRTNVPARSTRRKDRGEKRHTAGAQVSKWRAKANHMTPPLKTTTRRVETHPQKTPCDPPETTDGKRNPSTRPEQNSSNRTSGRSPSPRQSHATLKEERTPRRDHRRHTRHLF</sequence>
<feature type="region of interest" description="Disordered" evidence="1">
    <location>
        <begin position="550"/>
        <end position="835"/>
    </location>
</feature>
<keyword evidence="4" id="KW-1185">Reference proteome</keyword>